<comment type="caution">
    <text evidence="5">The sequence shown here is derived from an EMBL/GenBank/DDBJ whole genome shotgun (WGS) entry which is preliminary data.</text>
</comment>
<protein>
    <submittedName>
        <fullName evidence="5">Universal stress protein</fullName>
    </submittedName>
</protein>
<dbReference type="PANTHER" id="PTHR46268">
    <property type="entry name" value="STRESS RESPONSE PROTEIN NHAX"/>
    <property type="match status" value="1"/>
</dbReference>
<dbReference type="Gene3D" id="3.40.50.620">
    <property type="entry name" value="HUPs"/>
    <property type="match status" value="2"/>
</dbReference>
<evidence type="ECO:0000259" key="4">
    <source>
        <dbReference type="Pfam" id="PF00582"/>
    </source>
</evidence>
<evidence type="ECO:0000256" key="2">
    <source>
        <dbReference type="ARBA" id="ARBA00022741"/>
    </source>
</evidence>
<keyword evidence="2" id="KW-0547">Nucleotide-binding</keyword>
<evidence type="ECO:0000256" key="1">
    <source>
        <dbReference type="ARBA" id="ARBA00008791"/>
    </source>
</evidence>
<dbReference type="InterPro" id="IPR006016">
    <property type="entry name" value="UspA"/>
</dbReference>
<keyword evidence="6" id="KW-1185">Reference proteome</keyword>
<dbReference type="RefSeq" id="WP_243596273.1">
    <property type="nucleotide sequence ID" value="NZ_JBBPCN010000001.1"/>
</dbReference>
<accession>A0ABU9CZ40</accession>
<evidence type="ECO:0000256" key="3">
    <source>
        <dbReference type="ARBA" id="ARBA00022840"/>
    </source>
</evidence>
<dbReference type="InterPro" id="IPR014729">
    <property type="entry name" value="Rossmann-like_a/b/a_fold"/>
</dbReference>
<comment type="similarity">
    <text evidence="1">Belongs to the universal stress protein A family.</text>
</comment>
<dbReference type="EMBL" id="JBBPCN010000001">
    <property type="protein sequence ID" value="MEK8072623.1"/>
    <property type="molecule type" value="Genomic_DNA"/>
</dbReference>
<evidence type="ECO:0000313" key="6">
    <source>
        <dbReference type="Proteomes" id="UP001456513"/>
    </source>
</evidence>
<gene>
    <name evidence="5" type="ORF">AABD04_17395</name>
</gene>
<evidence type="ECO:0000313" key="5">
    <source>
        <dbReference type="EMBL" id="MEK8072623.1"/>
    </source>
</evidence>
<feature type="domain" description="UspA" evidence="4">
    <location>
        <begin position="178"/>
        <end position="313"/>
    </location>
</feature>
<keyword evidence="3" id="KW-0067">ATP-binding</keyword>
<dbReference type="InterPro" id="IPR006015">
    <property type="entry name" value="Universal_stress_UspA"/>
</dbReference>
<organism evidence="5 6">
    <name type="scientific">Rhodococcus navarretei</name>
    <dbReference type="NCBI Taxonomy" id="3128981"/>
    <lineage>
        <taxon>Bacteria</taxon>
        <taxon>Bacillati</taxon>
        <taxon>Actinomycetota</taxon>
        <taxon>Actinomycetes</taxon>
        <taxon>Mycobacteriales</taxon>
        <taxon>Nocardiaceae</taxon>
        <taxon>Rhodococcus</taxon>
    </lineage>
</organism>
<dbReference type="Proteomes" id="UP001456513">
    <property type="component" value="Unassembled WGS sequence"/>
</dbReference>
<dbReference type="PANTHER" id="PTHR46268:SF27">
    <property type="entry name" value="UNIVERSAL STRESS PROTEIN RV2623"/>
    <property type="match status" value="1"/>
</dbReference>
<dbReference type="Pfam" id="PF00582">
    <property type="entry name" value="Usp"/>
    <property type="match status" value="2"/>
</dbReference>
<reference evidence="5 6" key="1">
    <citation type="submission" date="2024-03" db="EMBL/GenBank/DDBJ databases">
        <title>Rhodococcus navarretei sp. nov. and Pseudarthrobacter quantumdoti sp. nov., two new species with the ability to biosynthesize Quantum Dots isolated from soil samples at Union Glacier, Antarctica.</title>
        <authorList>
            <person name="Vargas M."/>
        </authorList>
    </citation>
    <scope>NUCLEOTIDE SEQUENCE [LARGE SCALE GENOMIC DNA]</scope>
    <source>
        <strain evidence="5 6">EXRC-4A-4</strain>
    </source>
</reference>
<proteinExistence type="inferred from homology"/>
<dbReference type="SUPFAM" id="SSF52402">
    <property type="entry name" value="Adenine nucleotide alpha hydrolases-like"/>
    <property type="match status" value="2"/>
</dbReference>
<dbReference type="PRINTS" id="PR01438">
    <property type="entry name" value="UNVRSLSTRESS"/>
</dbReference>
<sequence length="316" mass="33214">MSPHGVAEILSDIRPSQIGEDTMVLANRQRVVVGVDGSESSDAAARWAAEMAARLHSPLHLVSAVREPTFYMAEEAMVVPVEVWNQQKENARKIVDDLSESVVGIHPHLEVSTEVGTTSAAALLKECSHTARLVVVGNSGSGAISSFLLGSTAKAVTHDADCPVVVWRESRSTFDAPVVVGIDGSAASESAVGHAFEVASALGVALVAVHSWNPASKAGGVALPGFVDWAAYEREEAALLSESLAGWAEKYPDVQIERELRRGNASHALVDLSTQSQLVIVGSHGRGSIASLVLGSTGSNLVHHAHCPVMICRDGR</sequence>
<feature type="domain" description="UspA" evidence="4">
    <location>
        <begin position="28"/>
        <end position="167"/>
    </location>
</feature>
<name>A0ABU9CZ40_9NOCA</name>